<evidence type="ECO:0000313" key="4">
    <source>
        <dbReference type="EMBL" id="KAF2185495.1"/>
    </source>
</evidence>
<feature type="domain" description="Zn(2)-C6 fungal-type" evidence="3">
    <location>
        <begin position="21"/>
        <end position="56"/>
    </location>
</feature>
<dbReference type="OrthoDB" id="3682316at2759"/>
<accession>A0A6A6E3A6</accession>
<evidence type="ECO:0000313" key="5">
    <source>
        <dbReference type="Proteomes" id="UP000800200"/>
    </source>
</evidence>
<dbReference type="GO" id="GO:0008270">
    <property type="term" value="F:zinc ion binding"/>
    <property type="evidence" value="ECO:0007669"/>
    <property type="project" value="InterPro"/>
</dbReference>
<proteinExistence type="predicted"/>
<dbReference type="SUPFAM" id="SSF57701">
    <property type="entry name" value="Zn2/Cys6 DNA-binding domain"/>
    <property type="match status" value="1"/>
</dbReference>
<sequence length="508" mass="54859">MSNSSSAHSASSPSIATNRYACERCRFQKLRCTRKTAENAINTCDRCSRVGATCITKVRGRVGRPRAASRSHIRASSVQEQPQLDAGTCHDPNFDPDSELSLISLTPAPAILASVSSSNNESGATTASTAPSSPKNFPTSDLQNRSRSQVTAGSLEDAWRISEREDAAGCGIDDLALDMPMESGSRPSLPIYSEGHLEPQEAAENDIEHLLQPSDFCSDTFHLPFPSENHLDLDIELDPLSSGNSECKRSEDIGLQLCEVNQKLYKLFSRIGANKGTSIFSPAASSMITNDGATEGVQIGDILNASQEFARLLEHLLKGTAAQVEPNTPGVPSIPTQSSGLDRRQSVAASTESSAPDAAQILQISACYFYLVRIHIILFLRLLDILSTARSFSLPSMACPLPGLQIGSFPLQSSKLQTRVLVHVITYILEEVERLIGMPVEYSVCGRKDQNAESILGHIGDDTGFTDLFIASLRQEERSRRGSDSGGVKRLRDLVKSVGQKIGPGNRI</sequence>
<feature type="compositionally biased region" description="Polar residues" evidence="2">
    <location>
        <begin position="135"/>
        <end position="151"/>
    </location>
</feature>
<evidence type="ECO:0000256" key="1">
    <source>
        <dbReference type="ARBA" id="ARBA00023242"/>
    </source>
</evidence>
<keyword evidence="1" id="KW-0539">Nucleus</keyword>
<feature type="region of interest" description="Disordered" evidence="2">
    <location>
        <begin position="116"/>
        <end position="151"/>
    </location>
</feature>
<dbReference type="GO" id="GO:0000981">
    <property type="term" value="F:DNA-binding transcription factor activity, RNA polymerase II-specific"/>
    <property type="evidence" value="ECO:0007669"/>
    <property type="project" value="InterPro"/>
</dbReference>
<feature type="region of interest" description="Disordered" evidence="2">
    <location>
        <begin position="63"/>
        <end position="99"/>
    </location>
</feature>
<organism evidence="4 5">
    <name type="scientific">Zopfia rhizophila CBS 207.26</name>
    <dbReference type="NCBI Taxonomy" id="1314779"/>
    <lineage>
        <taxon>Eukaryota</taxon>
        <taxon>Fungi</taxon>
        <taxon>Dikarya</taxon>
        <taxon>Ascomycota</taxon>
        <taxon>Pezizomycotina</taxon>
        <taxon>Dothideomycetes</taxon>
        <taxon>Dothideomycetes incertae sedis</taxon>
        <taxon>Zopfiaceae</taxon>
        <taxon>Zopfia</taxon>
    </lineage>
</organism>
<dbReference type="EMBL" id="ML994633">
    <property type="protein sequence ID" value="KAF2185495.1"/>
    <property type="molecule type" value="Genomic_DNA"/>
</dbReference>
<name>A0A6A6E3A6_9PEZI</name>
<dbReference type="CDD" id="cd00067">
    <property type="entry name" value="GAL4"/>
    <property type="match status" value="1"/>
</dbReference>
<feature type="region of interest" description="Disordered" evidence="2">
    <location>
        <begin position="323"/>
        <end position="351"/>
    </location>
</feature>
<dbReference type="InterPro" id="IPR036864">
    <property type="entry name" value="Zn2-C6_fun-type_DNA-bd_sf"/>
</dbReference>
<dbReference type="PROSITE" id="PS00463">
    <property type="entry name" value="ZN2_CY6_FUNGAL_1"/>
    <property type="match status" value="1"/>
</dbReference>
<dbReference type="AlphaFoldDB" id="A0A6A6E3A6"/>
<feature type="compositionally biased region" description="Low complexity" evidence="2">
    <location>
        <begin position="124"/>
        <end position="134"/>
    </location>
</feature>
<dbReference type="PROSITE" id="PS50048">
    <property type="entry name" value="ZN2_CY6_FUNGAL_2"/>
    <property type="match status" value="1"/>
</dbReference>
<keyword evidence="5" id="KW-1185">Reference proteome</keyword>
<feature type="compositionally biased region" description="Basic residues" evidence="2">
    <location>
        <begin position="63"/>
        <end position="73"/>
    </location>
</feature>
<protein>
    <recommendedName>
        <fullName evidence="3">Zn(2)-C6 fungal-type domain-containing protein</fullName>
    </recommendedName>
</protein>
<reference evidence="4" key="1">
    <citation type="journal article" date="2020" name="Stud. Mycol.">
        <title>101 Dothideomycetes genomes: a test case for predicting lifestyles and emergence of pathogens.</title>
        <authorList>
            <person name="Haridas S."/>
            <person name="Albert R."/>
            <person name="Binder M."/>
            <person name="Bloem J."/>
            <person name="Labutti K."/>
            <person name="Salamov A."/>
            <person name="Andreopoulos B."/>
            <person name="Baker S."/>
            <person name="Barry K."/>
            <person name="Bills G."/>
            <person name="Bluhm B."/>
            <person name="Cannon C."/>
            <person name="Castanera R."/>
            <person name="Culley D."/>
            <person name="Daum C."/>
            <person name="Ezra D."/>
            <person name="Gonzalez J."/>
            <person name="Henrissat B."/>
            <person name="Kuo A."/>
            <person name="Liang C."/>
            <person name="Lipzen A."/>
            <person name="Lutzoni F."/>
            <person name="Magnuson J."/>
            <person name="Mondo S."/>
            <person name="Nolan M."/>
            <person name="Ohm R."/>
            <person name="Pangilinan J."/>
            <person name="Park H.-J."/>
            <person name="Ramirez L."/>
            <person name="Alfaro M."/>
            <person name="Sun H."/>
            <person name="Tritt A."/>
            <person name="Yoshinaga Y."/>
            <person name="Zwiers L.-H."/>
            <person name="Turgeon B."/>
            <person name="Goodwin S."/>
            <person name="Spatafora J."/>
            <person name="Crous P."/>
            <person name="Grigoriev I."/>
        </authorList>
    </citation>
    <scope>NUCLEOTIDE SEQUENCE</scope>
    <source>
        <strain evidence="4">CBS 207.26</strain>
    </source>
</reference>
<dbReference type="InterPro" id="IPR001138">
    <property type="entry name" value="Zn2Cys6_DnaBD"/>
</dbReference>
<evidence type="ECO:0000259" key="3">
    <source>
        <dbReference type="PROSITE" id="PS50048"/>
    </source>
</evidence>
<dbReference type="Proteomes" id="UP000800200">
    <property type="component" value="Unassembled WGS sequence"/>
</dbReference>
<evidence type="ECO:0000256" key="2">
    <source>
        <dbReference type="SAM" id="MobiDB-lite"/>
    </source>
</evidence>
<gene>
    <name evidence="4" type="ORF">K469DRAFT_707738</name>
</gene>
<dbReference type="Gene3D" id="4.10.240.10">
    <property type="entry name" value="Zn(2)-C6 fungal-type DNA-binding domain"/>
    <property type="match status" value="1"/>
</dbReference>